<name>A0A9J7I506_MUSDO</name>
<keyword evidence="9" id="KW-1185">Reference proteome</keyword>
<proteinExistence type="inferred from homology"/>
<comment type="similarity">
    <text evidence="3">Belongs to the HARBI1 family.</text>
</comment>
<keyword evidence="4" id="KW-0540">Nuclease</keyword>
<dbReference type="VEuPathDB" id="VectorBase:MDOA008788"/>
<dbReference type="InterPro" id="IPR045249">
    <property type="entry name" value="HARBI1-like"/>
</dbReference>
<dbReference type="PANTHER" id="PTHR22930:SF269">
    <property type="entry name" value="NUCLEASE HARBI1-LIKE PROTEIN"/>
    <property type="match status" value="1"/>
</dbReference>
<keyword evidence="6" id="KW-0378">Hydrolase</keyword>
<evidence type="ECO:0000256" key="5">
    <source>
        <dbReference type="ARBA" id="ARBA00022723"/>
    </source>
</evidence>
<accession>A0A9J7I506</accession>
<organism evidence="9 10">
    <name type="scientific">Musca domestica</name>
    <name type="common">House fly</name>
    <dbReference type="NCBI Taxonomy" id="7370"/>
    <lineage>
        <taxon>Eukaryota</taxon>
        <taxon>Metazoa</taxon>
        <taxon>Ecdysozoa</taxon>
        <taxon>Arthropoda</taxon>
        <taxon>Hexapoda</taxon>
        <taxon>Insecta</taxon>
        <taxon>Pterygota</taxon>
        <taxon>Neoptera</taxon>
        <taxon>Endopterygota</taxon>
        <taxon>Diptera</taxon>
        <taxon>Brachycera</taxon>
        <taxon>Muscomorpha</taxon>
        <taxon>Muscoidea</taxon>
        <taxon>Muscidae</taxon>
        <taxon>Musca</taxon>
    </lineage>
</organism>
<evidence type="ECO:0000256" key="2">
    <source>
        <dbReference type="ARBA" id="ARBA00004123"/>
    </source>
</evidence>
<evidence type="ECO:0000259" key="8">
    <source>
        <dbReference type="Pfam" id="PF13359"/>
    </source>
</evidence>
<evidence type="ECO:0000313" key="9">
    <source>
        <dbReference type="Proteomes" id="UP001652621"/>
    </source>
</evidence>
<dbReference type="VEuPathDB" id="VectorBase:MDOMA2_001479"/>
<comment type="cofactor">
    <cofactor evidence="1">
        <name>a divalent metal cation</name>
        <dbReference type="ChEBI" id="CHEBI:60240"/>
    </cofactor>
</comment>
<dbReference type="PANTHER" id="PTHR22930">
    <property type="match status" value="1"/>
</dbReference>
<dbReference type="InterPro" id="IPR027806">
    <property type="entry name" value="HARBI1_dom"/>
</dbReference>
<evidence type="ECO:0000256" key="7">
    <source>
        <dbReference type="ARBA" id="ARBA00023242"/>
    </source>
</evidence>
<evidence type="ECO:0000256" key="1">
    <source>
        <dbReference type="ARBA" id="ARBA00001968"/>
    </source>
</evidence>
<evidence type="ECO:0000256" key="4">
    <source>
        <dbReference type="ARBA" id="ARBA00022722"/>
    </source>
</evidence>
<keyword evidence="5" id="KW-0479">Metal-binding</keyword>
<dbReference type="Proteomes" id="UP001652621">
    <property type="component" value="Unplaced"/>
</dbReference>
<evidence type="ECO:0000256" key="6">
    <source>
        <dbReference type="ARBA" id="ARBA00022801"/>
    </source>
</evidence>
<gene>
    <name evidence="10" type="primary">LOC101899014</name>
</gene>
<feature type="domain" description="DDE Tnp4" evidence="8">
    <location>
        <begin position="195"/>
        <end position="359"/>
    </location>
</feature>
<dbReference type="Pfam" id="PF13359">
    <property type="entry name" value="DDE_Tnp_4"/>
    <property type="match status" value="1"/>
</dbReference>
<dbReference type="OrthoDB" id="6571700at2759"/>
<evidence type="ECO:0000313" key="10">
    <source>
        <dbReference type="RefSeq" id="XP_005185190.3"/>
    </source>
</evidence>
<sequence>MLKHLKICFIKMCSLKKKKIAAAIIMVCAFDDEKNERKEKKKKVNRSTWVREWLTKRSTDGAYDKTLMEFREIENQKFLFKNFIRMDDETFIELLQLVSPYIKKQDTNMRKAIPEQIRLAVTLRFLASGDSYKSLSVFFRVAPNTISLFVPIVCDAIYKALKGAYIKIPSTQEEWNVVAFKFNKLWNFPNCIGAVDGKHVQIIAPPNSGSTFYNYKGTHSIVLMAVVDAEYNFLYVDVGCNGRVSDGGVFGDCTFQRALNNNELNLPLPKPLPGRQANVPFVLVADDAFRMQKHLLKPYPGKSLSAGQRIFNYRLSRARRVVENAFGIMVKRFQIFSRPSKLNAEKTTSTTLACCALHNFLLKKNLNYTTSLLVDRYDEDGALIPGTWRNDFPLDAVSGTENVPSSYITSEAKAVRDEMEKYFMSPIGELSWQYKNI</sequence>
<dbReference type="RefSeq" id="XP_005185190.3">
    <property type="nucleotide sequence ID" value="XM_005185133.4"/>
</dbReference>
<keyword evidence="7" id="KW-0539">Nucleus</keyword>
<comment type="subcellular location">
    <subcellularLocation>
        <location evidence="2">Nucleus</location>
    </subcellularLocation>
</comment>
<evidence type="ECO:0000256" key="3">
    <source>
        <dbReference type="ARBA" id="ARBA00006958"/>
    </source>
</evidence>
<protein>
    <submittedName>
        <fullName evidence="10">Uncharacterized protein LOC101899014</fullName>
    </submittedName>
</protein>
<reference evidence="10" key="1">
    <citation type="submission" date="2025-08" db="UniProtKB">
        <authorList>
            <consortium name="RefSeq"/>
        </authorList>
    </citation>
    <scope>IDENTIFICATION</scope>
    <source>
        <strain evidence="10">Aabys</strain>
        <tissue evidence="10">Whole body</tissue>
    </source>
</reference>
<dbReference type="GeneID" id="101899014"/>